<dbReference type="Proteomes" id="UP000628736">
    <property type="component" value="Unassembled WGS sequence"/>
</dbReference>
<reference evidence="1" key="1">
    <citation type="submission" date="2020-08" db="EMBL/GenBank/DDBJ databases">
        <title>Genome public.</title>
        <authorList>
            <person name="Liu C."/>
            <person name="Sun Q."/>
        </authorList>
    </citation>
    <scope>NUCLEOTIDE SEQUENCE</scope>
    <source>
        <strain evidence="1">NSJ-23</strain>
    </source>
</reference>
<organism evidence="1 2">
    <name type="scientific">Flintibacter hominis</name>
    <dbReference type="NCBI Taxonomy" id="2763048"/>
    <lineage>
        <taxon>Bacteria</taxon>
        <taxon>Bacillati</taxon>
        <taxon>Bacillota</taxon>
        <taxon>Clostridia</taxon>
        <taxon>Eubacteriales</taxon>
        <taxon>Flintibacter</taxon>
    </lineage>
</organism>
<comment type="caution">
    <text evidence="1">The sequence shown here is derived from an EMBL/GenBank/DDBJ whole genome shotgun (WGS) entry which is preliminary data.</text>
</comment>
<evidence type="ECO:0000313" key="2">
    <source>
        <dbReference type="Proteomes" id="UP000628736"/>
    </source>
</evidence>
<sequence>MNFISLQKTLAQNKVYDAWQYVQSLAETLGYMDMSAELLEKVYAHRLAVLEETAQGLLQTAVETGKASITEQTLKETHLDIAGVKLDDSIFLKKTSLEFFHYARLSMDILFQIINASLLGDSAIDVEDKGIVGKLLTAIGREPNFATLKTMLDSVKTANEFSYLQGFDNHVKHIKTILVSVNNSFILGSQNTFQIAAFSYGGTEYPTCNTIAKVREIQAYVTHTVEQILIETEKQVPNCLDTQKRIQNLSFHMQVQEHEGTSSIDYISFFIYVNNDLSELPSEINVYPLLIKPNGDIYSFDFRFEEIFIKKRADDSIVGVAKIKNGLLSNEVYRAFTVSPCDAQEYAEYLCTFKQKHHSVHLNFGALEGTIVFYDPNDAKQQ</sequence>
<keyword evidence="2" id="KW-1185">Reference proteome</keyword>
<gene>
    <name evidence="1" type="ORF">H8S11_13420</name>
</gene>
<dbReference type="RefSeq" id="WP_186853495.1">
    <property type="nucleotide sequence ID" value="NZ_JACOPO010000016.1"/>
</dbReference>
<evidence type="ECO:0000313" key="1">
    <source>
        <dbReference type="EMBL" id="MBC5723800.1"/>
    </source>
</evidence>
<accession>A0A8J6M3Y6</accession>
<protein>
    <submittedName>
        <fullName evidence="1">Uncharacterized protein</fullName>
    </submittedName>
</protein>
<name>A0A8J6M3Y6_9FIRM</name>
<dbReference type="AlphaFoldDB" id="A0A8J6M3Y6"/>
<dbReference type="EMBL" id="JACOPO010000016">
    <property type="protein sequence ID" value="MBC5723800.1"/>
    <property type="molecule type" value="Genomic_DNA"/>
</dbReference>
<proteinExistence type="predicted"/>